<evidence type="ECO:0000313" key="1">
    <source>
        <dbReference type="EMBL" id="KIO21721.1"/>
    </source>
</evidence>
<protein>
    <submittedName>
        <fullName evidence="1">Uncharacterized protein</fullName>
    </submittedName>
</protein>
<organism evidence="1 2">
    <name type="scientific">Tulasnella calospora MUT 4182</name>
    <dbReference type="NCBI Taxonomy" id="1051891"/>
    <lineage>
        <taxon>Eukaryota</taxon>
        <taxon>Fungi</taxon>
        <taxon>Dikarya</taxon>
        <taxon>Basidiomycota</taxon>
        <taxon>Agaricomycotina</taxon>
        <taxon>Agaricomycetes</taxon>
        <taxon>Cantharellales</taxon>
        <taxon>Tulasnellaceae</taxon>
        <taxon>Tulasnella</taxon>
    </lineage>
</organism>
<reference evidence="2" key="2">
    <citation type="submission" date="2015-01" db="EMBL/GenBank/DDBJ databases">
        <title>Evolutionary Origins and Diversification of the Mycorrhizal Mutualists.</title>
        <authorList>
            <consortium name="DOE Joint Genome Institute"/>
            <consortium name="Mycorrhizal Genomics Consortium"/>
            <person name="Kohler A."/>
            <person name="Kuo A."/>
            <person name="Nagy L.G."/>
            <person name="Floudas D."/>
            <person name="Copeland A."/>
            <person name="Barry K.W."/>
            <person name="Cichocki N."/>
            <person name="Veneault-Fourrey C."/>
            <person name="LaButti K."/>
            <person name="Lindquist E.A."/>
            <person name="Lipzen A."/>
            <person name="Lundell T."/>
            <person name="Morin E."/>
            <person name="Murat C."/>
            <person name="Riley R."/>
            <person name="Ohm R."/>
            <person name="Sun H."/>
            <person name="Tunlid A."/>
            <person name="Henrissat B."/>
            <person name="Grigoriev I.V."/>
            <person name="Hibbett D.S."/>
            <person name="Martin F."/>
        </authorList>
    </citation>
    <scope>NUCLEOTIDE SEQUENCE [LARGE SCALE GENOMIC DNA]</scope>
    <source>
        <strain evidence="2">MUT 4182</strain>
    </source>
</reference>
<evidence type="ECO:0000313" key="2">
    <source>
        <dbReference type="Proteomes" id="UP000054248"/>
    </source>
</evidence>
<sequence length="280" mass="31310">MVFVDYRRGMTLEVNTGLRPSEPYDMYLHNGDCIIFGDRETQTILHAYFDVATLMSEHQGRISLSPHCTRTIDTGSISTFETSVADTPDPAWHPVRPWNTPAPRTGGLVPLLATSAEVAPIPENEEQRQRVPPRLIAHWVDPDDVSNFLRAGHLDIFQGHHRTCLSWPDQRSLSSHRGETLFVPTRNARNMLWVHEPADGSGKAKLSLIPLPPVGQHASADAVRQGSRDLELPSEVDLKRVAFVKFCDETGLLVVGMQPTLIDPSTEDGPTLQIIHLFWY</sequence>
<proteinExistence type="predicted"/>
<name>A0A0C3QA87_9AGAM</name>
<reference evidence="1 2" key="1">
    <citation type="submission" date="2014-04" db="EMBL/GenBank/DDBJ databases">
        <authorList>
            <consortium name="DOE Joint Genome Institute"/>
            <person name="Kuo A."/>
            <person name="Girlanda M."/>
            <person name="Perotto S."/>
            <person name="Kohler A."/>
            <person name="Nagy L.G."/>
            <person name="Floudas D."/>
            <person name="Copeland A."/>
            <person name="Barry K.W."/>
            <person name="Cichocki N."/>
            <person name="Veneault-Fourrey C."/>
            <person name="LaButti K."/>
            <person name="Lindquist E.A."/>
            <person name="Lipzen A."/>
            <person name="Lundell T."/>
            <person name="Morin E."/>
            <person name="Murat C."/>
            <person name="Sun H."/>
            <person name="Tunlid A."/>
            <person name="Henrissat B."/>
            <person name="Grigoriev I.V."/>
            <person name="Hibbett D.S."/>
            <person name="Martin F."/>
            <person name="Nordberg H.P."/>
            <person name="Cantor M.N."/>
            <person name="Hua S.X."/>
        </authorList>
    </citation>
    <scope>NUCLEOTIDE SEQUENCE [LARGE SCALE GENOMIC DNA]</scope>
    <source>
        <strain evidence="1 2">MUT 4182</strain>
    </source>
</reference>
<dbReference type="AlphaFoldDB" id="A0A0C3QA87"/>
<keyword evidence="2" id="KW-1185">Reference proteome</keyword>
<dbReference type="OrthoDB" id="3192080at2759"/>
<dbReference type="EMBL" id="KN823130">
    <property type="protein sequence ID" value="KIO21721.1"/>
    <property type="molecule type" value="Genomic_DNA"/>
</dbReference>
<dbReference type="Proteomes" id="UP000054248">
    <property type="component" value="Unassembled WGS sequence"/>
</dbReference>
<dbReference type="HOGENOM" id="CLU_994638_0_0_1"/>
<gene>
    <name evidence="1" type="ORF">M407DRAFT_245395</name>
</gene>
<accession>A0A0C3QA87</accession>